<dbReference type="PANTHER" id="PTHR31225">
    <property type="entry name" value="OS04G0344100 PROTEIN-RELATED"/>
    <property type="match status" value="1"/>
</dbReference>
<organism evidence="4 5">
    <name type="scientific">Kingdonia uniflora</name>
    <dbReference type="NCBI Taxonomy" id="39325"/>
    <lineage>
        <taxon>Eukaryota</taxon>
        <taxon>Viridiplantae</taxon>
        <taxon>Streptophyta</taxon>
        <taxon>Embryophyta</taxon>
        <taxon>Tracheophyta</taxon>
        <taxon>Spermatophyta</taxon>
        <taxon>Magnoliopsida</taxon>
        <taxon>Ranunculales</taxon>
        <taxon>Circaeasteraceae</taxon>
        <taxon>Kingdonia</taxon>
    </lineage>
</organism>
<dbReference type="SUPFAM" id="SSF48239">
    <property type="entry name" value="Terpenoid cyclases/Protein prenyltransferases"/>
    <property type="match status" value="1"/>
</dbReference>
<dbReference type="Pfam" id="PF01397">
    <property type="entry name" value="Terpene_synth"/>
    <property type="match status" value="1"/>
</dbReference>
<evidence type="ECO:0000313" key="5">
    <source>
        <dbReference type="Proteomes" id="UP000541444"/>
    </source>
</evidence>
<dbReference type="OrthoDB" id="1936865at2759"/>
<evidence type="ECO:0000256" key="2">
    <source>
        <dbReference type="ARBA" id="ARBA00022842"/>
    </source>
</evidence>
<dbReference type="GO" id="GO:0016114">
    <property type="term" value="P:terpenoid biosynthetic process"/>
    <property type="evidence" value="ECO:0007669"/>
    <property type="project" value="InterPro"/>
</dbReference>
<dbReference type="InterPro" id="IPR001906">
    <property type="entry name" value="Terpene_synth_N"/>
</dbReference>
<dbReference type="GO" id="GO:0010333">
    <property type="term" value="F:terpene synthase activity"/>
    <property type="evidence" value="ECO:0007669"/>
    <property type="project" value="InterPro"/>
</dbReference>
<evidence type="ECO:0000259" key="3">
    <source>
        <dbReference type="Pfam" id="PF01397"/>
    </source>
</evidence>
<dbReference type="InterPro" id="IPR050148">
    <property type="entry name" value="Terpene_synthase-like"/>
</dbReference>
<name>A0A7J7NRV0_9MAGN</name>
<reference evidence="4 5" key="1">
    <citation type="journal article" date="2020" name="IScience">
        <title>Genome Sequencing of the Endangered Kingdonia uniflora (Circaeasteraceae, Ranunculales) Reveals Potential Mechanisms of Evolutionary Specialization.</title>
        <authorList>
            <person name="Sun Y."/>
            <person name="Deng T."/>
            <person name="Zhang A."/>
            <person name="Moore M.J."/>
            <person name="Landis J.B."/>
            <person name="Lin N."/>
            <person name="Zhang H."/>
            <person name="Zhang X."/>
            <person name="Huang J."/>
            <person name="Zhang X."/>
            <person name="Sun H."/>
            <person name="Wang H."/>
        </authorList>
    </citation>
    <scope>NUCLEOTIDE SEQUENCE [LARGE SCALE GENOMIC DNA]</scope>
    <source>
        <strain evidence="4">TB1705</strain>
        <tissue evidence="4">Leaf</tissue>
    </source>
</reference>
<dbReference type="PANTHER" id="PTHR31225:SF252">
    <property type="entry name" value="TERPENE SYNTHASE 12-RELATED"/>
    <property type="match status" value="1"/>
</dbReference>
<gene>
    <name evidence="4" type="ORF">GIB67_004086</name>
</gene>
<dbReference type="Proteomes" id="UP000541444">
    <property type="component" value="Unassembled WGS sequence"/>
</dbReference>
<evidence type="ECO:0000313" key="4">
    <source>
        <dbReference type="EMBL" id="KAF6169694.1"/>
    </source>
</evidence>
<comment type="caution">
    <text evidence="4">The sequence shown here is derived from an EMBL/GenBank/DDBJ whole genome shotgun (WGS) entry which is preliminary data.</text>
</comment>
<evidence type="ECO:0000256" key="1">
    <source>
        <dbReference type="ARBA" id="ARBA00001946"/>
    </source>
</evidence>
<dbReference type="EMBL" id="JACGCM010000628">
    <property type="protein sequence ID" value="KAF6169694.1"/>
    <property type="molecule type" value="Genomic_DNA"/>
</dbReference>
<keyword evidence="5" id="KW-1185">Reference proteome</keyword>
<dbReference type="Gene3D" id="1.50.10.130">
    <property type="entry name" value="Terpene synthase, N-terminal domain"/>
    <property type="match status" value="1"/>
</dbReference>
<protein>
    <recommendedName>
        <fullName evidence="3">Terpene synthase N-terminal domain-containing protein</fullName>
    </recommendedName>
</protein>
<comment type="cofactor">
    <cofactor evidence="1">
        <name>Mg(2+)</name>
        <dbReference type="ChEBI" id="CHEBI:18420"/>
    </cofactor>
</comment>
<keyword evidence="2" id="KW-0460">Magnesium</keyword>
<dbReference type="InterPro" id="IPR008930">
    <property type="entry name" value="Terpenoid_cyclase/PrenylTrfase"/>
</dbReference>
<proteinExistence type="predicted"/>
<feature type="domain" description="Terpene synthase N-terminal" evidence="3">
    <location>
        <begin position="25"/>
        <end position="127"/>
    </location>
</feature>
<sequence>MELTVAIKPGSLDSKRKNYQYKPTIWDCNFIESLKSNYMGETCSSRRQKMQEHVRVMLKETPEKLTSLELIDDLERLGLGYLFEEEIKQSLVGIYGNIANDMWMKDNLYATALHFRVLRQHGYQVSQGNKGVGPVIVSHSNIVKICFGVGTSVPVFSRLGWDSSKSSTIPPLKFIYCILKMTIYQLK</sequence>
<dbReference type="AlphaFoldDB" id="A0A7J7NRV0"/>
<accession>A0A7J7NRV0</accession>
<dbReference type="InterPro" id="IPR036965">
    <property type="entry name" value="Terpene_synth_N_sf"/>
</dbReference>